<dbReference type="InterPro" id="IPR050386">
    <property type="entry name" value="Glycosyl_hydrolase_5"/>
</dbReference>
<evidence type="ECO:0000256" key="16">
    <source>
        <dbReference type="RuleBase" id="RU361153"/>
    </source>
</evidence>
<dbReference type="GO" id="GO:0004338">
    <property type="term" value="F:glucan exo-1,3-beta-glucosidase activity"/>
    <property type="evidence" value="ECO:0007669"/>
    <property type="project" value="UniProtKB-EC"/>
</dbReference>
<feature type="signal peptide" evidence="17">
    <location>
        <begin position="1"/>
        <end position="18"/>
    </location>
</feature>
<dbReference type="InterPro" id="IPR017853">
    <property type="entry name" value="GH"/>
</dbReference>
<feature type="chain" id="PRO_5040725090" description="glucan 1,3-beta-glucosidase" evidence="17">
    <location>
        <begin position="19"/>
        <end position="397"/>
    </location>
</feature>
<evidence type="ECO:0000256" key="8">
    <source>
        <dbReference type="ARBA" id="ARBA00023211"/>
    </source>
</evidence>
<evidence type="ECO:0000256" key="4">
    <source>
        <dbReference type="ARBA" id="ARBA00011245"/>
    </source>
</evidence>
<evidence type="ECO:0000256" key="2">
    <source>
        <dbReference type="ARBA" id="ARBA00004613"/>
    </source>
</evidence>
<evidence type="ECO:0000256" key="3">
    <source>
        <dbReference type="ARBA" id="ARBA00005641"/>
    </source>
</evidence>
<evidence type="ECO:0000256" key="17">
    <source>
        <dbReference type="SAM" id="SignalP"/>
    </source>
</evidence>
<reference evidence="19" key="1">
    <citation type="submission" date="2021-07" db="EMBL/GenBank/DDBJ databases">
        <authorList>
            <person name="Branca A.L. A."/>
        </authorList>
    </citation>
    <scope>NUCLEOTIDE SEQUENCE</scope>
</reference>
<comment type="catalytic activity">
    <reaction evidence="11">
        <text>Successive hydrolysis of beta-D-glucose units from the non-reducing ends of (1-&gt;3)-beta-D-glucans, releasing alpha-glucose.</text>
        <dbReference type="EC" id="3.2.1.58"/>
    </reaction>
</comment>
<dbReference type="InterPro" id="IPR001547">
    <property type="entry name" value="Glyco_hydro_5"/>
</dbReference>
<keyword evidence="8" id="KW-0464">Manganese</keyword>
<dbReference type="EC" id="3.2.1.58" evidence="13"/>
<name>A0A9W4JH29_9EURO</name>
<dbReference type="PANTHER" id="PTHR31297">
    <property type="entry name" value="GLUCAN ENDO-1,6-BETA-GLUCOSIDASE B"/>
    <property type="match status" value="1"/>
</dbReference>
<dbReference type="AlphaFoldDB" id="A0A9W4JH29"/>
<dbReference type="GO" id="GO:0005576">
    <property type="term" value="C:extracellular region"/>
    <property type="evidence" value="ECO:0007669"/>
    <property type="project" value="UniProtKB-SubCell"/>
</dbReference>
<dbReference type="Gene3D" id="3.20.20.80">
    <property type="entry name" value="Glycosidases"/>
    <property type="match status" value="1"/>
</dbReference>
<accession>A0A9W4JH29</accession>
<dbReference type="EMBL" id="CAJVPD010000247">
    <property type="protein sequence ID" value="CAG8393517.1"/>
    <property type="molecule type" value="Genomic_DNA"/>
</dbReference>
<dbReference type="Pfam" id="PF00150">
    <property type="entry name" value="Cellulase"/>
    <property type="match status" value="1"/>
</dbReference>
<dbReference type="GO" id="GO:0009986">
    <property type="term" value="C:cell surface"/>
    <property type="evidence" value="ECO:0007669"/>
    <property type="project" value="TreeGrafter"/>
</dbReference>
<evidence type="ECO:0000256" key="12">
    <source>
        <dbReference type="ARBA" id="ARBA00037254"/>
    </source>
</evidence>
<protein>
    <recommendedName>
        <fullName evidence="13">glucan 1,3-beta-glucosidase</fullName>
        <ecNumber evidence="13">3.2.1.58</ecNumber>
    </recommendedName>
    <alternativeName>
        <fullName evidence="15">Exo-1,3-beta-glucanase 1</fullName>
    </alternativeName>
    <alternativeName>
        <fullName evidence="14">Exo-1,3-beta-glucanase A</fullName>
    </alternativeName>
</protein>
<keyword evidence="5" id="KW-0964">Secreted</keyword>
<dbReference type="OrthoDB" id="10252171at2759"/>
<keyword evidence="7 16" id="KW-0378">Hydrolase</keyword>
<comment type="similarity">
    <text evidence="3 16">Belongs to the glycosyl hydrolase 5 (cellulase A) family.</text>
</comment>
<keyword evidence="9 16" id="KW-0326">Glycosidase</keyword>
<evidence type="ECO:0000313" key="20">
    <source>
        <dbReference type="Proteomes" id="UP001152592"/>
    </source>
</evidence>
<evidence type="ECO:0000256" key="1">
    <source>
        <dbReference type="ARBA" id="ARBA00001936"/>
    </source>
</evidence>
<dbReference type="PANTHER" id="PTHR31297:SF1">
    <property type="entry name" value="GLUCAN 1,3-BETA-GLUCOSIDASE I_II-RELATED"/>
    <property type="match status" value="1"/>
</dbReference>
<evidence type="ECO:0000259" key="18">
    <source>
        <dbReference type="Pfam" id="PF00150"/>
    </source>
</evidence>
<evidence type="ECO:0000256" key="9">
    <source>
        <dbReference type="ARBA" id="ARBA00023295"/>
    </source>
</evidence>
<evidence type="ECO:0000256" key="14">
    <source>
        <dbReference type="ARBA" id="ARBA00041261"/>
    </source>
</evidence>
<keyword evidence="10" id="KW-0961">Cell wall biogenesis/degradation</keyword>
<dbReference type="Proteomes" id="UP001152592">
    <property type="component" value="Unassembled WGS sequence"/>
</dbReference>
<evidence type="ECO:0000256" key="6">
    <source>
        <dbReference type="ARBA" id="ARBA00022729"/>
    </source>
</evidence>
<organism evidence="19 20">
    <name type="scientific">Penicillium salamii</name>
    <dbReference type="NCBI Taxonomy" id="1612424"/>
    <lineage>
        <taxon>Eukaryota</taxon>
        <taxon>Fungi</taxon>
        <taxon>Dikarya</taxon>
        <taxon>Ascomycota</taxon>
        <taxon>Pezizomycotina</taxon>
        <taxon>Eurotiomycetes</taxon>
        <taxon>Eurotiomycetidae</taxon>
        <taxon>Eurotiales</taxon>
        <taxon>Aspergillaceae</taxon>
        <taxon>Penicillium</taxon>
    </lineage>
</organism>
<evidence type="ECO:0000256" key="15">
    <source>
        <dbReference type="ARBA" id="ARBA00041265"/>
    </source>
</evidence>
<evidence type="ECO:0000256" key="13">
    <source>
        <dbReference type="ARBA" id="ARBA00038929"/>
    </source>
</evidence>
<evidence type="ECO:0000256" key="7">
    <source>
        <dbReference type="ARBA" id="ARBA00022801"/>
    </source>
</evidence>
<evidence type="ECO:0000256" key="11">
    <source>
        <dbReference type="ARBA" id="ARBA00036824"/>
    </source>
</evidence>
<dbReference type="GO" id="GO:0071555">
    <property type="term" value="P:cell wall organization"/>
    <property type="evidence" value="ECO:0007669"/>
    <property type="project" value="UniProtKB-KW"/>
</dbReference>
<evidence type="ECO:0000256" key="5">
    <source>
        <dbReference type="ARBA" id="ARBA00022525"/>
    </source>
</evidence>
<gene>
    <name evidence="19" type="ORF">PSALAMII_LOCUS6925</name>
</gene>
<dbReference type="SUPFAM" id="SSF51445">
    <property type="entry name" value="(Trans)glycosidases"/>
    <property type="match status" value="1"/>
</dbReference>
<comment type="caution">
    <text evidence="19">The sequence shown here is derived from an EMBL/GenBank/DDBJ whole genome shotgun (WGS) entry which is preliminary data.</text>
</comment>
<feature type="domain" description="Glycoside hydrolase family 5" evidence="18">
    <location>
        <begin position="90"/>
        <end position="358"/>
    </location>
</feature>
<comment type="subcellular location">
    <subcellularLocation>
        <location evidence="2">Secreted</location>
    </subcellularLocation>
</comment>
<evidence type="ECO:0000256" key="10">
    <source>
        <dbReference type="ARBA" id="ARBA00023316"/>
    </source>
</evidence>
<sequence>MRSFLSLSIAALLQLGAALPATHSPQSNHTEKYVDWRTFTGYGVNLGGWLIQESTIDTTWWAKYSHGAADEWTMCAKLGAACASVLEARYKTYITPSDIDTLAEAGVTILRIPTTYAAWIDLPGSQHYHGNQQKYLRRIAQHAITKHNMHVVIDIHSLPAGTNGLDIGEAVGHWGWYYNNTALDWSLKAVDALVDFVASSPNPWSYTIEPINEPVDNRDFSTFGTPAALSDKGAKWLVKYIRAVLDRVEKVDARIPVMFQGSFKPETYWSGFFEKERNLVFDAHHYYFQYPNATSVNLPTFICKDAKDTEGDGKFPVFVGEWSIEAGGNNTLALRGENLRAGISAWAQYTQGSTFWTAKFSSNVTAAGQGTKDHYWNFSEFIQAGYLDGEVVTKDYC</sequence>
<keyword evidence="6 17" id="KW-0732">Signal</keyword>
<comment type="cofactor">
    <cofactor evidence="1">
        <name>Mn(2+)</name>
        <dbReference type="ChEBI" id="CHEBI:29035"/>
    </cofactor>
</comment>
<evidence type="ECO:0000313" key="19">
    <source>
        <dbReference type="EMBL" id="CAG8393517.1"/>
    </source>
</evidence>
<dbReference type="GO" id="GO:0009251">
    <property type="term" value="P:glucan catabolic process"/>
    <property type="evidence" value="ECO:0007669"/>
    <property type="project" value="TreeGrafter"/>
</dbReference>
<comment type="function">
    <text evidence="12">Beta-glucanases participate in the metabolism of beta-glucan, the main structural component of the cell wall. It could also function biosynthetically as a transglycosylase.</text>
</comment>
<comment type="subunit">
    <text evidence="4">Monomer.</text>
</comment>
<proteinExistence type="inferred from homology"/>